<dbReference type="RefSeq" id="WP_344915360.1">
    <property type="nucleotide sequence ID" value="NZ_BAABAQ010000001.1"/>
</dbReference>
<organism evidence="2 3">
    <name type="scientific">Streptosporangium oxazolinicum</name>
    <dbReference type="NCBI Taxonomy" id="909287"/>
    <lineage>
        <taxon>Bacteria</taxon>
        <taxon>Bacillati</taxon>
        <taxon>Actinomycetota</taxon>
        <taxon>Actinomycetes</taxon>
        <taxon>Streptosporangiales</taxon>
        <taxon>Streptosporangiaceae</taxon>
        <taxon>Streptosporangium</taxon>
    </lineage>
</organism>
<protein>
    <submittedName>
        <fullName evidence="2">Uncharacterized protein</fullName>
    </submittedName>
</protein>
<name>A0ABP8AFH5_9ACTN</name>
<feature type="region of interest" description="Disordered" evidence="1">
    <location>
        <begin position="71"/>
        <end position="97"/>
    </location>
</feature>
<evidence type="ECO:0000256" key="1">
    <source>
        <dbReference type="SAM" id="MobiDB-lite"/>
    </source>
</evidence>
<reference evidence="3" key="1">
    <citation type="journal article" date="2019" name="Int. J. Syst. Evol. Microbiol.">
        <title>The Global Catalogue of Microorganisms (GCM) 10K type strain sequencing project: providing services to taxonomists for standard genome sequencing and annotation.</title>
        <authorList>
            <consortium name="The Broad Institute Genomics Platform"/>
            <consortium name="The Broad Institute Genome Sequencing Center for Infectious Disease"/>
            <person name="Wu L."/>
            <person name="Ma J."/>
        </authorList>
    </citation>
    <scope>NUCLEOTIDE SEQUENCE [LARGE SCALE GENOMIC DNA]</scope>
    <source>
        <strain evidence="3">JCM 17388</strain>
    </source>
</reference>
<evidence type="ECO:0000313" key="3">
    <source>
        <dbReference type="Proteomes" id="UP001501251"/>
    </source>
</evidence>
<proteinExistence type="predicted"/>
<comment type="caution">
    <text evidence="2">The sequence shown here is derived from an EMBL/GenBank/DDBJ whole genome shotgun (WGS) entry which is preliminary data.</text>
</comment>
<dbReference type="Proteomes" id="UP001501251">
    <property type="component" value="Unassembled WGS sequence"/>
</dbReference>
<evidence type="ECO:0000313" key="2">
    <source>
        <dbReference type="EMBL" id="GAA4183051.1"/>
    </source>
</evidence>
<sequence>MIGADGVLVVLAGSAAFRDGDATDMNSARDSLALSKVETVETLKVVEIGLAALWVSRGTIPDAVAKKPWSRQVADAVTRAPPPPEKERSCRLRRPRT</sequence>
<keyword evidence="3" id="KW-1185">Reference proteome</keyword>
<dbReference type="EMBL" id="BAABAQ010000001">
    <property type="protein sequence ID" value="GAA4183051.1"/>
    <property type="molecule type" value="Genomic_DNA"/>
</dbReference>
<gene>
    <name evidence="2" type="ORF">GCM10022252_09880</name>
</gene>
<accession>A0ABP8AFH5</accession>